<evidence type="ECO:0000313" key="1">
    <source>
        <dbReference type="EMBL" id="ETO30998.1"/>
    </source>
</evidence>
<sequence length="176" mass="21310">MALQNLKDLHHLKKSIFVSKQKMVASFDTFNRCEQLEKALDLIIECTVFKKKSVIGQKKLQMVLRRYKINTKPILIKRIYMIYKRYWTSFLQKLILSDVWTYIRKQTLLSIQRQSVINFQRIHHQNETILNDKLDFVQQISQFKSVEKLEHCSKKLENDENLKMILFENNNFKRKE</sequence>
<reference evidence="1 2" key="1">
    <citation type="journal article" date="2013" name="Curr. Biol.">
        <title>The Genome of the Foraminiferan Reticulomyxa filosa.</title>
        <authorList>
            <person name="Glockner G."/>
            <person name="Hulsmann N."/>
            <person name="Schleicher M."/>
            <person name="Noegel A.A."/>
            <person name="Eichinger L."/>
            <person name="Gallinger C."/>
            <person name="Pawlowski J."/>
            <person name="Sierra R."/>
            <person name="Euteneuer U."/>
            <person name="Pillet L."/>
            <person name="Moustafa A."/>
            <person name="Platzer M."/>
            <person name="Groth M."/>
            <person name="Szafranski K."/>
            <person name="Schliwa M."/>
        </authorList>
    </citation>
    <scope>NUCLEOTIDE SEQUENCE [LARGE SCALE GENOMIC DNA]</scope>
</reference>
<accession>X6NYN1</accession>
<dbReference type="AlphaFoldDB" id="X6NYN1"/>
<comment type="caution">
    <text evidence="1">The sequence shown here is derived from an EMBL/GenBank/DDBJ whole genome shotgun (WGS) entry which is preliminary data.</text>
</comment>
<proteinExistence type="predicted"/>
<evidence type="ECO:0000313" key="2">
    <source>
        <dbReference type="Proteomes" id="UP000023152"/>
    </source>
</evidence>
<name>X6NYN1_RETFI</name>
<organism evidence="1 2">
    <name type="scientific">Reticulomyxa filosa</name>
    <dbReference type="NCBI Taxonomy" id="46433"/>
    <lineage>
        <taxon>Eukaryota</taxon>
        <taxon>Sar</taxon>
        <taxon>Rhizaria</taxon>
        <taxon>Retaria</taxon>
        <taxon>Foraminifera</taxon>
        <taxon>Monothalamids</taxon>
        <taxon>Reticulomyxidae</taxon>
        <taxon>Reticulomyxa</taxon>
    </lineage>
</organism>
<dbReference type="Proteomes" id="UP000023152">
    <property type="component" value="Unassembled WGS sequence"/>
</dbReference>
<protein>
    <submittedName>
        <fullName evidence="1">Uncharacterized protein</fullName>
    </submittedName>
</protein>
<gene>
    <name evidence="1" type="ORF">RFI_06122</name>
</gene>
<keyword evidence="2" id="KW-1185">Reference proteome</keyword>
<dbReference type="EMBL" id="ASPP01005188">
    <property type="protein sequence ID" value="ETO30998.1"/>
    <property type="molecule type" value="Genomic_DNA"/>
</dbReference>